<dbReference type="NCBIfam" id="TIGR03707">
    <property type="entry name" value="PPK2_P_aer"/>
    <property type="match status" value="1"/>
</dbReference>
<dbReference type="InterPro" id="IPR016898">
    <property type="entry name" value="Polyphosphate_phosphotransfera"/>
</dbReference>
<dbReference type="PIRSF" id="PIRSF028756">
    <property type="entry name" value="PPK2_prd"/>
    <property type="match status" value="1"/>
</dbReference>
<protein>
    <submittedName>
        <fullName evidence="5">UDP-galactose-lipid carrier transferase</fullName>
        <ecNumber evidence="5">2.-.-.-</ecNumber>
    </submittedName>
</protein>
<name>A0A1W1BKH8_9ZZZZ</name>
<sequence length="283" mass="33848">MTFENFLNNFKDNEDIQKDIYKKYSKQMEESRLRLYQVELLKLQTHLEKYGEKMIVLVEGRDASGKGGAIRRITRYMNEKHYRIVALGKPSDFQLTQWYFQRYVEQFPHGGEIVLFDRSWYNRAMVEPVFDFCTKQQYRTFMNSVPSFEKDLVAHGIHFVKIYFSVTKEEQSNRFSERENNPLKEWKLSEIDLQMQERWDEFTLMKYKMLKKTHTNLSPWTVIRSDNKPKARLNAIKVILNSVDYENRNIDLDYTLDKDIAHSGKDEITIMEADLKVQGKFIG</sequence>
<dbReference type="AlphaFoldDB" id="A0A1W1BKH8"/>
<dbReference type="GO" id="GO:0008976">
    <property type="term" value="F:polyphosphate kinase activity"/>
    <property type="evidence" value="ECO:0007669"/>
    <property type="project" value="InterPro"/>
</dbReference>
<evidence type="ECO:0000256" key="1">
    <source>
        <dbReference type="ARBA" id="ARBA00009924"/>
    </source>
</evidence>
<dbReference type="InterPro" id="IPR022488">
    <property type="entry name" value="PPK2-related"/>
</dbReference>
<accession>A0A1W1BKH8</accession>
<keyword evidence="2 5" id="KW-0808">Transferase</keyword>
<proteinExistence type="inferred from homology"/>
<dbReference type="InterPro" id="IPR022486">
    <property type="entry name" value="PPK2_PA0141"/>
</dbReference>
<keyword evidence="3" id="KW-0418">Kinase</keyword>
<organism evidence="5">
    <name type="scientific">hydrothermal vent metagenome</name>
    <dbReference type="NCBI Taxonomy" id="652676"/>
    <lineage>
        <taxon>unclassified sequences</taxon>
        <taxon>metagenomes</taxon>
        <taxon>ecological metagenomes</taxon>
    </lineage>
</organism>
<evidence type="ECO:0000259" key="4">
    <source>
        <dbReference type="Pfam" id="PF03976"/>
    </source>
</evidence>
<dbReference type="PANTHER" id="PTHR34383">
    <property type="entry name" value="POLYPHOSPHATE:AMP PHOSPHOTRANSFERASE-RELATED"/>
    <property type="match status" value="1"/>
</dbReference>
<dbReference type="PANTHER" id="PTHR34383:SF1">
    <property type="entry name" value="ADP-POLYPHOSPHATE PHOSPHOTRANSFERASE"/>
    <property type="match status" value="1"/>
</dbReference>
<dbReference type="SUPFAM" id="SSF52540">
    <property type="entry name" value="P-loop containing nucleoside triphosphate hydrolases"/>
    <property type="match status" value="1"/>
</dbReference>
<dbReference type="InterPro" id="IPR027417">
    <property type="entry name" value="P-loop_NTPase"/>
</dbReference>
<comment type="similarity">
    <text evidence="1">Belongs to the polyphosphate kinase 2 (PPK2) family. Class I subfamily.</text>
</comment>
<reference evidence="5" key="1">
    <citation type="submission" date="2016-10" db="EMBL/GenBank/DDBJ databases">
        <authorList>
            <person name="de Groot N.N."/>
        </authorList>
    </citation>
    <scope>NUCLEOTIDE SEQUENCE</scope>
</reference>
<evidence type="ECO:0000256" key="3">
    <source>
        <dbReference type="ARBA" id="ARBA00022777"/>
    </source>
</evidence>
<feature type="domain" description="Polyphosphate kinase-2-related" evidence="4">
    <location>
        <begin position="24"/>
        <end position="248"/>
    </location>
</feature>
<evidence type="ECO:0000313" key="5">
    <source>
        <dbReference type="EMBL" id="SFV54040.1"/>
    </source>
</evidence>
<dbReference type="EMBL" id="FPHG01000021">
    <property type="protein sequence ID" value="SFV54040.1"/>
    <property type="molecule type" value="Genomic_DNA"/>
</dbReference>
<gene>
    <name evidence="5" type="ORF">MNB_SV-9-671</name>
</gene>
<dbReference type="Gene3D" id="3.40.50.300">
    <property type="entry name" value="P-loop containing nucleotide triphosphate hydrolases"/>
    <property type="match status" value="1"/>
</dbReference>
<dbReference type="Pfam" id="PF03976">
    <property type="entry name" value="PPK2"/>
    <property type="match status" value="1"/>
</dbReference>
<evidence type="ECO:0000256" key="2">
    <source>
        <dbReference type="ARBA" id="ARBA00022679"/>
    </source>
</evidence>
<dbReference type="EC" id="2.-.-.-" evidence="5"/>
<dbReference type="GO" id="GO:0006793">
    <property type="term" value="P:phosphorus metabolic process"/>
    <property type="evidence" value="ECO:0007669"/>
    <property type="project" value="InterPro"/>
</dbReference>